<organism evidence="1 2">
    <name type="scientific">Cobetia marina</name>
    <name type="common">Deleya marina</name>
    <dbReference type="NCBI Taxonomy" id="28258"/>
    <lineage>
        <taxon>Bacteria</taxon>
        <taxon>Pseudomonadati</taxon>
        <taxon>Pseudomonadota</taxon>
        <taxon>Gammaproteobacteria</taxon>
        <taxon>Oceanospirillales</taxon>
        <taxon>Halomonadaceae</taxon>
        <taxon>Cobetia</taxon>
    </lineage>
</organism>
<protein>
    <submittedName>
        <fullName evidence="1">Uncharacterized protein</fullName>
    </submittedName>
</protein>
<name>A0ABU9GE89_COBMA</name>
<keyword evidence="2" id="KW-1185">Reference proteome</keyword>
<sequence>MTQTASLSPQQLARDIQQLEKRLHQIDPTEQPAQYRSLYCTISLRMQLLAQNSQRVDSGHSLASGINR</sequence>
<reference evidence="1 2" key="1">
    <citation type="submission" date="2024-02" db="EMBL/GenBank/DDBJ databases">
        <title>Bacteria isolated from the canopy kelp, Nereocystis luetkeana.</title>
        <authorList>
            <person name="Pfister C.A."/>
            <person name="Younker I.T."/>
            <person name="Light S.H."/>
        </authorList>
    </citation>
    <scope>NUCLEOTIDE SEQUENCE [LARGE SCALE GENOMIC DNA]</scope>
    <source>
        <strain evidence="1 2">TI.5.07</strain>
    </source>
</reference>
<gene>
    <name evidence="1" type="ORF">V6243_08060</name>
</gene>
<accession>A0ABU9GE89</accession>
<comment type="caution">
    <text evidence="1">The sequence shown here is derived from an EMBL/GenBank/DDBJ whole genome shotgun (WGS) entry which is preliminary data.</text>
</comment>
<dbReference type="Proteomes" id="UP001378242">
    <property type="component" value="Unassembled WGS sequence"/>
</dbReference>
<proteinExistence type="predicted"/>
<evidence type="ECO:0000313" key="1">
    <source>
        <dbReference type="EMBL" id="MEL0616788.1"/>
    </source>
</evidence>
<evidence type="ECO:0000313" key="2">
    <source>
        <dbReference type="Proteomes" id="UP001378242"/>
    </source>
</evidence>
<dbReference type="RefSeq" id="WP_341542330.1">
    <property type="nucleotide sequence ID" value="NZ_JBAKAP010000007.1"/>
</dbReference>
<dbReference type="EMBL" id="JBAKAP010000007">
    <property type="protein sequence ID" value="MEL0616788.1"/>
    <property type="molecule type" value="Genomic_DNA"/>
</dbReference>